<name>A0A6J7HSG6_9ZZZZ</name>
<keyword evidence="2" id="KW-0732">Signal</keyword>
<dbReference type="PANTHER" id="PTHR35936:SF38">
    <property type="entry name" value="GLUTAMINE-BINDING PERIPLASMIC PROTEIN"/>
    <property type="match status" value="1"/>
</dbReference>
<feature type="domain" description="Solute-binding protein family 3/N-terminal" evidence="3">
    <location>
        <begin position="59"/>
        <end position="282"/>
    </location>
</feature>
<dbReference type="AlphaFoldDB" id="A0A6J7HSG6"/>
<proteinExistence type="predicted"/>
<evidence type="ECO:0000256" key="1">
    <source>
        <dbReference type="ARBA" id="ARBA00004196"/>
    </source>
</evidence>
<dbReference type="EMBL" id="CAFBMK010000113">
    <property type="protein sequence ID" value="CAB4922468.1"/>
    <property type="molecule type" value="Genomic_DNA"/>
</dbReference>
<sequence>MTTNSRLRRRVRRAGTTAATIAAALTLAACGSSSEDDSGSANAAGSGATADLGLNTPGTLTVGMNLQFEPEMYLKDGKPAGYDVDLLNALAKDLGLKLKIENLDFNGLIPGLQAKKFDMVSVGLSPTPERKNAIDFSRGYVPYALVVATAEGDTTPGTVEAFDTSDTTFTALQGSTGETLAKKTFPKAKVTGFSEQNAALLQVATKRAKASVLEDYILARYQKANPDQIKKADFPKPLDVQYGSYGVQKGNSALVKRLDTFLCKAQNDGTLASIYKKNFQVAEFPDMPSGC</sequence>
<gene>
    <name evidence="4" type="ORF">UFOPK3564_01917</name>
</gene>
<dbReference type="SMART" id="SM00062">
    <property type="entry name" value="PBPb"/>
    <property type="match status" value="1"/>
</dbReference>
<dbReference type="GO" id="GO:0030313">
    <property type="term" value="C:cell envelope"/>
    <property type="evidence" value="ECO:0007669"/>
    <property type="project" value="UniProtKB-SubCell"/>
</dbReference>
<dbReference type="PANTHER" id="PTHR35936">
    <property type="entry name" value="MEMBRANE-BOUND LYTIC MUREIN TRANSGLYCOSYLASE F"/>
    <property type="match status" value="1"/>
</dbReference>
<evidence type="ECO:0000256" key="2">
    <source>
        <dbReference type="ARBA" id="ARBA00022729"/>
    </source>
</evidence>
<comment type="subcellular location">
    <subcellularLocation>
        <location evidence="1">Cell envelope</location>
    </subcellularLocation>
</comment>
<dbReference type="Gene3D" id="3.40.190.10">
    <property type="entry name" value="Periplasmic binding protein-like II"/>
    <property type="match status" value="2"/>
</dbReference>
<dbReference type="InterPro" id="IPR001638">
    <property type="entry name" value="Solute-binding_3/MltF_N"/>
</dbReference>
<protein>
    <submittedName>
        <fullName evidence="4">Unannotated protein</fullName>
    </submittedName>
</protein>
<organism evidence="4">
    <name type="scientific">freshwater metagenome</name>
    <dbReference type="NCBI Taxonomy" id="449393"/>
    <lineage>
        <taxon>unclassified sequences</taxon>
        <taxon>metagenomes</taxon>
        <taxon>ecological metagenomes</taxon>
    </lineage>
</organism>
<dbReference type="PROSITE" id="PS01039">
    <property type="entry name" value="SBP_BACTERIAL_3"/>
    <property type="match status" value="1"/>
</dbReference>
<evidence type="ECO:0000259" key="3">
    <source>
        <dbReference type="SMART" id="SM00062"/>
    </source>
</evidence>
<dbReference type="PROSITE" id="PS51257">
    <property type="entry name" value="PROKAR_LIPOPROTEIN"/>
    <property type="match status" value="1"/>
</dbReference>
<dbReference type="InterPro" id="IPR018313">
    <property type="entry name" value="SBP_3_CS"/>
</dbReference>
<dbReference type="SUPFAM" id="SSF53850">
    <property type="entry name" value="Periplasmic binding protein-like II"/>
    <property type="match status" value="1"/>
</dbReference>
<evidence type="ECO:0000313" key="4">
    <source>
        <dbReference type="EMBL" id="CAB4922468.1"/>
    </source>
</evidence>
<dbReference type="CDD" id="cd13530">
    <property type="entry name" value="PBP2_peptides_like"/>
    <property type="match status" value="1"/>
</dbReference>
<accession>A0A6J7HSG6</accession>
<dbReference type="Pfam" id="PF00497">
    <property type="entry name" value="SBP_bac_3"/>
    <property type="match status" value="1"/>
</dbReference>
<reference evidence="4" key="1">
    <citation type="submission" date="2020-05" db="EMBL/GenBank/DDBJ databases">
        <authorList>
            <person name="Chiriac C."/>
            <person name="Salcher M."/>
            <person name="Ghai R."/>
            <person name="Kavagutti S V."/>
        </authorList>
    </citation>
    <scope>NUCLEOTIDE SEQUENCE</scope>
</reference>